<dbReference type="GO" id="GO:0005737">
    <property type="term" value="C:cytoplasm"/>
    <property type="evidence" value="ECO:0007669"/>
    <property type="project" value="TreeGrafter"/>
</dbReference>
<proteinExistence type="inferred from homology"/>
<evidence type="ECO:0000256" key="8">
    <source>
        <dbReference type="PIRSR" id="PIRSR600246-1"/>
    </source>
</evidence>
<evidence type="ECO:0000256" key="3">
    <source>
        <dbReference type="ARBA" id="ARBA00011601"/>
    </source>
</evidence>
<evidence type="ECO:0000256" key="5">
    <source>
        <dbReference type="ARBA" id="ARBA00022670"/>
    </source>
</evidence>
<dbReference type="GO" id="GO:0006508">
    <property type="term" value="P:proteolysis"/>
    <property type="evidence" value="ECO:0007669"/>
    <property type="project" value="UniProtKB-KW"/>
</dbReference>
<feature type="binding site" evidence="9">
    <location>
        <begin position="266"/>
        <end position="269"/>
    </location>
    <ligand>
        <name>substrate</name>
    </ligand>
</feature>
<evidence type="ECO:0000256" key="2">
    <source>
        <dbReference type="ARBA" id="ARBA00010872"/>
    </source>
</evidence>
<dbReference type="Proteomes" id="UP000660262">
    <property type="component" value="Unassembled WGS sequence"/>
</dbReference>
<dbReference type="PANTHER" id="PTHR10188">
    <property type="entry name" value="L-ASPARAGINASE"/>
    <property type="match status" value="1"/>
</dbReference>
<evidence type="ECO:0000256" key="9">
    <source>
        <dbReference type="PIRSR" id="PIRSR600246-2"/>
    </source>
</evidence>
<feature type="site" description="Cleavage; by autolysis" evidence="10">
    <location>
        <begin position="214"/>
        <end position="215"/>
    </location>
</feature>
<organism evidence="11 12">
    <name type="scientific">Pycnococcus provasolii</name>
    <dbReference type="NCBI Taxonomy" id="41880"/>
    <lineage>
        <taxon>Eukaryota</taxon>
        <taxon>Viridiplantae</taxon>
        <taxon>Chlorophyta</taxon>
        <taxon>Pseudoscourfieldiophyceae</taxon>
        <taxon>Pseudoscourfieldiales</taxon>
        <taxon>Pycnococcaceae</taxon>
        <taxon>Pycnococcus</taxon>
    </lineage>
</organism>
<dbReference type="Pfam" id="PF01112">
    <property type="entry name" value="Asparaginase_2"/>
    <property type="match status" value="1"/>
</dbReference>
<comment type="similarity">
    <text evidence="2">Belongs to the Ntn-hydrolase family.</text>
</comment>
<dbReference type="EC" id="3.4.19.5" evidence="4"/>
<feature type="binding site" evidence="9">
    <location>
        <begin position="243"/>
        <end position="246"/>
    </location>
    <ligand>
        <name>substrate</name>
    </ligand>
</feature>
<dbReference type="AlphaFoldDB" id="A0A830HWW9"/>
<evidence type="ECO:0000313" key="12">
    <source>
        <dbReference type="Proteomes" id="UP000660262"/>
    </source>
</evidence>
<keyword evidence="5" id="KW-0645">Protease</keyword>
<name>A0A830HWW9_9CHLO</name>
<dbReference type="CDD" id="cd04513">
    <property type="entry name" value="Glycosylasparaginase"/>
    <property type="match status" value="1"/>
</dbReference>
<gene>
    <name evidence="11" type="ORF">PPROV_000903100</name>
</gene>
<reference evidence="11" key="1">
    <citation type="submission" date="2020-10" db="EMBL/GenBank/DDBJ databases">
        <title>Unveiling of a novel bifunctional photoreceptor, Dualchrome1, isolated from a cosmopolitan green alga.</title>
        <authorList>
            <person name="Suzuki S."/>
            <person name="Kawachi M."/>
        </authorList>
    </citation>
    <scope>NUCLEOTIDE SEQUENCE</scope>
    <source>
        <strain evidence="11">NIES 2893</strain>
    </source>
</reference>
<feature type="active site" description="Nucleophile" evidence="8">
    <location>
        <position position="215"/>
    </location>
</feature>
<accession>A0A830HWW9</accession>
<dbReference type="EMBL" id="BNJQ01000028">
    <property type="protein sequence ID" value="GHP10300.1"/>
    <property type="molecule type" value="Genomic_DNA"/>
</dbReference>
<dbReference type="InterPro" id="IPR000246">
    <property type="entry name" value="Peptidase_T2"/>
</dbReference>
<comment type="catalytic activity">
    <reaction evidence="1">
        <text>Cleavage of a beta-linked Asp residue from the N-terminus of a polypeptide.</text>
        <dbReference type="EC" id="3.4.19.5"/>
    </reaction>
</comment>
<evidence type="ECO:0000256" key="6">
    <source>
        <dbReference type="ARBA" id="ARBA00022801"/>
    </source>
</evidence>
<dbReference type="OrthoDB" id="2262349at2759"/>
<comment type="subunit">
    <text evidence="3">Heterotetramer of two alpha and two beta chains arranged as a dimer of alpha/beta heterodimers.</text>
</comment>
<dbReference type="Gene3D" id="3.60.20.30">
    <property type="entry name" value="(Glycosyl)asparaginase"/>
    <property type="match status" value="1"/>
</dbReference>
<evidence type="ECO:0000256" key="7">
    <source>
        <dbReference type="ARBA" id="ARBA00022813"/>
    </source>
</evidence>
<keyword evidence="7" id="KW-0068">Autocatalytic cleavage</keyword>
<dbReference type="GO" id="GO:0008798">
    <property type="term" value="F:beta-aspartyl-peptidase activity"/>
    <property type="evidence" value="ECO:0007669"/>
    <property type="project" value="UniProtKB-EC"/>
</dbReference>
<keyword evidence="6" id="KW-0378">Hydrolase</keyword>
<evidence type="ECO:0000256" key="4">
    <source>
        <dbReference type="ARBA" id="ARBA00012879"/>
    </source>
</evidence>
<dbReference type="FunFam" id="3.60.20.30:FF:000003">
    <property type="entry name" value="N(4)-(Beta-N-acetylglucosaminyl)-L-asparaginase isoform X1"/>
    <property type="match status" value="1"/>
</dbReference>
<dbReference type="SUPFAM" id="SSF56235">
    <property type="entry name" value="N-terminal nucleophile aminohydrolases (Ntn hydrolases)"/>
    <property type="match status" value="1"/>
</dbReference>
<dbReference type="PANTHER" id="PTHR10188:SF6">
    <property type="entry name" value="N(4)-(BETA-N-ACETYLGLUCOSAMINYL)-L-ASPARAGINASE"/>
    <property type="match status" value="1"/>
</dbReference>
<keyword evidence="12" id="KW-1185">Reference proteome</keyword>
<protein>
    <recommendedName>
        <fullName evidence="4">beta-aspartyl-peptidase</fullName>
        <ecNumber evidence="4">3.4.19.5</ecNumber>
    </recommendedName>
</protein>
<comment type="caution">
    <text evidence="11">The sequence shown here is derived from an EMBL/GenBank/DDBJ whole genome shotgun (WGS) entry which is preliminary data.</text>
</comment>
<evidence type="ECO:0000256" key="10">
    <source>
        <dbReference type="PIRSR" id="PIRSR600246-3"/>
    </source>
</evidence>
<dbReference type="InterPro" id="IPR029055">
    <property type="entry name" value="Ntn_hydrolases_N"/>
</dbReference>
<sequence>MPPQSAEWNKAVSSPQLDARASSLPLPLPLVLNTWPWPNATLNAFQVLLLSKGDVVPDASQAVHLDAVLAGTATCERMQCDGSVGFGGSPDENGETTLDAMIMDGNTMDVGAVGNLRFIKDAAQTARFVLEHTSHTLLAGNQATQFAVDMGLATTDLTTAQSEEIYQSWRNSNCQPNYRENVTPNAKTSCGPYKPNANIRENIQKQGSSRHNHDTIAMVAIDAKGNVAAGTSTNGASHKVPGRIGDAPIAGAGAYADSEVGGCGATGDGDQMMRLLPCFYAVQLMRQGASPKQAAEAAVDRIAKYYPSFWGGIVVVNVAGEHAGAANVGTPFSYTVVSDATGGQPQIVTVTSHRSKLLSSVQNLKKDDA</sequence>
<evidence type="ECO:0000313" key="11">
    <source>
        <dbReference type="EMBL" id="GHP10300.1"/>
    </source>
</evidence>
<dbReference type="GO" id="GO:0003948">
    <property type="term" value="F:N4-(beta-N-acetylglucosaminyl)-L-asparaginase activity"/>
    <property type="evidence" value="ECO:0007669"/>
    <property type="project" value="TreeGrafter"/>
</dbReference>
<evidence type="ECO:0000256" key="1">
    <source>
        <dbReference type="ARBA" id="ARBA00000306"/>
    </source>
</evidence>